<evidence type="ECO:0000259" key="1">
    <source>
        <dbReference type="Pfam" id="PF00690"/>
    </source>
</evidence>
<evidence type="ECO:0000313" key="6">
    <source>
        <dbReference type="EMBL" id="CAF4241732.1"/>
    </source>
</evidence>
<dbReference type="Pfam" id="PF00690">
    <property type="entry name" value="Cation_ATPase_N"/>
    <property type="match status" value="1"/>
</dbReference>
<dbReference type="OrthoDB" id="3352408at2759"/>
<dbReference type="EMBL" id="CAJNOU010005339">
    <property type="protein sequence ID" value="CAF1474903.1"/>
    <property type="molecule type" value="Genomic_DNA"/>
</dbReference>
<dbReference type="SUPFAM" id="SSF81665">
    <property type="entry name" value="Calcium ATPase, transmembrane domain M"/>
    <property type="match status" value="1"/>
</dbReference>
<evidence type="ECO:0000313" key="4">
    <source>
        <dbReference type="EMBL" id="CAF1474903.1"/>
    </source>
</evidence>
<keyword evidence="7" id="KW-1185">Reference proteome</keyword>
<evidence type="ECO:0000313" key="5">
    <source>
        <dbReference type="EMBL" id="CAF1628922.1"/>
    </source>
</evidence>
<sequence>MAKQSSSGKLIIDYPWTKTKEENADLYRVDEDIGLPEDRIRQSFERYGPNELPAEESKPSWKLILREKATNCLLAFELKLS</sequence>
<dbReference type="Proteomes" id="UP000663870">
    <property type="component" value="Unassembled WGS sequence"/>
</dbReference>
<feature type="domain" description="Cation-transporting P-type ATPase N-terminal" evidence="1">
    <location>
        <begin position="16"/>
        <end position="67"/>
    </location>
</feature>
<reference evidence="4" key="1">
    <citation type="submission" date="2021-02" db="EMBL/GenBank/DDBJ databases">
        <authorList>
            <person name="Nowell W R."/>
        </authorList>
    </citation>
    <scope>NUCLEOTIDE SEQUENCE</scope>
</reference>
<dbReference type="EMBL" id="CAJOAX010030086">
    <property type="protein sequence ID" value="CAF4241732.1"/>
    <property type="molecule type" value="Genomic_DNA"/>
</dbReference>
<name>A0A815RCF5_9BILA</name>
<evidence type="ECO:0000313" key="2">
    <source>
        <dbReference type="EMBL" id="CAF1416145.1"/>
    </source>
</evidence>
<dbReference type="Proteomes" id="UP000663823">
    <property type="component" value="Unassembled WGS sequence"/>
</dbReference>
<dbReference type="Proteomes" id="UP000663882">
    <property type="component" value="Unassembled WGS sequence"/>
</dbReference>
<dbReference type="Proteomes" id="UP000663889">
    <property type="component" value="Unassembled WGS sequence"/>
</dbReference>
<evidence type="ECO:0000313" key="3">
    <source>
        <dbReference type="EMBL" id="CAF1418799.1"/>
    </source>
</evidence>
<accession>A0A815RCF5</accession>
<dbReference type="EMBL" id="CAJNOO010005447">
    <property type="protein sequence ID" value="CAF1418799.1"/>
    <property type="molecule type" value="Genomic_DNA"/>
</dbReference>
<dbReference type="EMBL" id="CAJNOH010005969">
    <property type="protein sequence ID" value="CAF1416145.1"/>
    <property type="molecule type" value="Genomic_DNA"/>
</dbReference>
<dbReference type="InterPro" id="IPR023298">
    <property type="entry name" value="ATPase_P-typ_TM_dom_sf"/>
</dbReference>
<evidence type="ECO:0000313" key="8">
    <source>
        <dbReference type="Proteomes" id="UP000663889"/>
    </source>
</evidence>
<dbReference type="EMBL" id="CAJNOL010007506">
    <property type="protein sequence ID" value="CAF1628922.1"/>
    <property type="molecule type" value="Genomic_DNA"/>
</dbReference>
<organism evidence="4 8">
    <name type="scientific">Rotaria sordida</name>
    <dbReference type="NCBI Taxonomy" id="392033"/>
    <lineage>
        <taxon>Eukaryota</taxon>
        <taxon>Metazoa</taxon>
        <taxon>Spiralia</taxon>
        <taxon>Gnathifera</taxon>
        <taxon>Rotifera</taxon>
        <taxon>Eurotatoria</taxon>
        <taxon>Bdelloidea</taxon>
        <taxon>Philodinida</taxon>
        <taxon>Philodinidae</taxon>
        <taxon>Rotaria</taxon>
    </lineage>
</organism>
<dbReference type="InterPro" id="IPR004014">
    <property type="entry name" value="ATPase_P-typ_cation-transptr_N"/>
</dbReference>
<comment type="caution">
    <text evidence="4">The sequence shown here is derived from an EMBL/GenBank/DDBJ whole genome shotgun (WGS) entry which is preliminary data.</text>
</comment>
<dbReference type="Proteomes" id="UP000663854">
    <property type="component" value="Unassembled WGS sequence"/>
</dbReference>
<protein>
    <recommendedName>
        <fullName evidence="1">Cation-transporting P-type ATPase N-terminal domain-containing protein</fullName>
    </recommendedName>
</protein>
<dbReference type="AlphaFoldDB" id="A0A815RCF5"/>
<gene>
    <name evidence="5" type="ORF">JXQ802_LOCUS51532</name>
    <name evidence="6" type="ORF">OTI717_LOCUS40113</name>
    <name evidence="2" type="ORF">PYM288_LOCUS35287</name>
    <name evidence="3" type="ORF">RFH988_LOCUS35507</name>
    <name evidence="4" type="ORF">SEV965_LOCUS34824</name>
</gene>
<evidence type="ECO:0000313" key="7">
    <source>
        <dbReference type="Proteomes" id="UP000663870"/>
    </source>
</evidence>
<proteinExistence type="predicted"/>